<feature type="compositionally biased region" description="Basic and acidic residues" evidence="1">
    <location>
        <begin position="188"/>
        <end position="201"/>
    </location>
</feature>
<accession>A0A7G2EQ49</accession>
<name>A0A7G2EQ49_ARATH</name>
<feature type="compositionally biased region" description="Polar residues" evidence="1">
    <location>
        <begin position="22"/>
        <end position="33"/>
    </location>
</feature>
<dbReference type="AlphaFoldDB" id="A0A7G2EQ49"/>
<feature type="compositionally biased region" description="Low complexity" evidence="1">
    <location>
        <begin position="45"/>
        <end position="54"/>
    </location>
</feature>
<protein>
    <submittedName>
        <fullName evidence="2">(thale cress) hypothetical protein</fullName>
    </submittedName>
</protein>
<dbReference type="Proteomes" id="UP000516314">
    <property type="component" value="Chromosome 3"/>
</dbReference>
<organism evidence="2 3">
    <name type="scientific">Arabidopsis thaliana</name>
    <name type="common">Mouse-ear cress</name>
    <dbReference type="NCBI Taxonomy" id="3702"/>
    <lineage>
        <taxon>Eukaryota</taxon>
        <taxon>Viridiplantae</taxon>
        <taxon>Streptophyta</taxon>
        <taxon>Embryophyta</taxon>
        <taxon>Tracheophyta</taxon>
        <taxon>Spermatophyta</taxon>
        <taxon>Magnoliopsida</taxon>
        <taxon>eudicotyledons</taxon>
        <taxon>Gunneridae</taxon>
        <taxon>Pentapetalae</taxon>
        <taxon>rosids</taxon>
        <taxon>malvids</taxon>
        <taxon>Brassicales</taxon>
        <taxon>Brassicaceae</taxon>
        <taxon>Camelineae</taxon>
        <taxon>Arabidopsis</taxon>
    </lineage>
</organism>
<reference evidence="2 3" key="1">
    <citation type="submission" date="2020-09" db="EMBL/GenBank/DDBJ databases">
        <authorList>
            <person name="Ashkenazy H."/>
        </authorList>
    </citation>
    <scope>NUCLEOTIDE SEQUENCE [LARGE SCALE GENOMIC DNA]</scope>
    <source>
        <strain evidence="3">cv. Cdm-0</strain>
    </source>
</reference>
<feature type="region of interest" description="Disordered" evidence="1">
    <location>
        <begin position="1"/>
        <end position="117"/>
    </location>
</feature>
<proteinExistence type="predicted"/>
<evidence type="ECO:0000313" key="3">
    <source>
        <dbReference type="Proteomes" id="UP000516314"/>
    </source>
</evidence>
<gene>
    <name evidence="2" type="ORF">AT9943_LOCUS13213</name>
</gene>
<sequence length="251" mass="27414">MARVRDGIAGPVYDSTEKSSSDEVSTSEQVTSKIENDGDAADLVPTEPAGPTEPAARDVAANDTTKETAEIEKTMEEPRDGDEASPKGTAEIEKAMEEPRVGDEASPKGTAEIEEDQTWTTLKPLIDAVIQQFEEAKDGNGEELEEEEMVNTIPKEGVENVNRQDTYEAEDDEVSVKETEEDEAGNDGNKETNTTEKEVKGKAKKNGGGKKKQEVPPVIETGKKRTRGASRLITSPFVADDKKRKRMWKAD</sequence>
<dbReference type="EMBL" id="LR881468">
    <property type="protein sequence ID" value="CAD5325367.1"/>
    <property type="molecule type" value="Genomic_DNA"/>
</dbReference>
<feature type="region of interest" description="Disordered" evidence="1">
    <location>
        <begin position="159"/>
        <end position="251"/>
    </location>
</feature>
<evidence type="ECO:0000256" key="1">
    <source>
        <dbReference type="SAM" id="MobiDB-lite"/>
    </source>
</evidence>
<evidence type="ECO:0000313" key="2">
    <source>
        <dbReference type="EMBL" id="CAD5325367.1"/>
    </source>
</evidence>
<feature type="compositionally biased region" description="Acidic residues" evidence="1">
    <location>
        <begin position="167"/>
        <end position="185"/>
    </location>
</feature>
<feature type="compositionally biased region" description="Basic and acidic residues" evidence="1">
    <location>
        <begin position="64"/>
        <end position="106"/>
    </location>
</feature>